<proteinExistence type="predicted"/>
<keyword evidence="3" id="KW-0804">Transcription</keyword>
<reference evidence="5" key="1">
    <citation type="submission" date="2021-01" db="EMBL/GenBank/DDBJ databases">
        <title>Whole genome shotgun sequence of Rhizocola hellebori NBRC 109834.</title>
        <authorList>
            <person name="Komaki H."/>
            <person name="Tamura T."/>
        </authorList>
    </citation>
    <scope>NUCLEOTIDE SEQUENCE</scope>
    <source>
        <strain evidence="5">NBRC 109834</strain>
    </source>
</reference>
<dbReference type="PANTHER" id="PTHR33154:SF18">
    <property type="entry name" value="ARSENICAL RESISTANCE OPERON REPRESSOR"/>
    <property type="match status" value="1"/>
</dbReference>
<dbReference type="GO" id="GO:0003700">
    <property type="term" value="F:DNA-binding transcription factor activity"/>
    <property type="evidence" value="ECO:0007669"/>
    <property type="project" value="InterPro"/>
</dbReference>
<dbReference type="InterPro" id="IPR011991">
    <property type="entry name" value="ArsR-like_HTH"/>
</dbReference>
<dbReference type="InterPro" id="IPR036388">
    <property type="entry name" value="WH-like_DNA-bd_sf"/>
</dbReference>
<dbReference type="CDD" id="cd00090">
    <property type="entry name" value="HTH_ARSR"/>
    <property type="match status" value="1"/>
</dbReference>
<dbReference type="InterPro" id="IPR036390">
    <property type="entry name" value="WH_DNA-bd_sf"/>
</dbReference>
<dbReference type="InterPro" id="IPR001845">
    <property type="entry name" value="HTH_ArsR_DNA-bd_dom"/>
</dbReference>
<dbReference type="SUPFAM" id="SSF46785">
    <property type="entry name" value="Winged helix' DNA-binding domain"/>
    <property type="match status" value="1"/>
</dbReference>
<evidence type="ECO:0000256" key="3">
    <source>
        <dbReference type="ARBA" id="ARBA00023163"/>
    </source>
</evidence>
<dbReference type="NCBIfam" id="NF033788">
    <property type="entry name" value="HTH_metalloreg"/>
    <property type="match status" value="1"/>
</dbReference>
<dbReference type="SMART" id="SM00418">
    <property type="entry name" value="HTH_ARSR"/>
    <property type="match status" value="1"/>
</dbReference>
<dbReference type="PRINTS" id="PR00778">
    <property type="entry name" value="HTHARSR"/>
</dbReference>
<keyword evidence="6" id="KW-1185">Reference proteome</keyword>
<dbReference type="Pfam" id="PF01022">
    <property type="entry name" value="HTH_5"/>
    <property type="match status" value="1"/>
</dbReference>
<keyword evidence="2" id="KW-0238">DNA-binding</keyword>
<accession>A0A8J3Q3B5</accession>
<sequence>MAAAKTVQPSADLSEDDAVKLAAVLRALAHPARLQILSLINAAPGAESNVSELRPFFTMSQPALSKHLAVLLDVQIVLCDKRRSWHWYRLNLPVISELVKQLPG</sequence>
<dbReference type="Proteomes" id="UP000612899">
    <property type="component" value="Unassembled WGS sequence"/>
</dbReference>
<feature type="domain" description="HTH arsR-type" evidence="4">
    <location>
        <begin position="13"/>
        <end position="104"/>
    </location>
</feature>
<organism evidence="5 6">
    <name type="scientific">Rhizocola hellebori</name>
    <dbReference type="NCBI Taxonomy" id="1392758"/>
    <lineage>
        <taxon>Bacteria</taxon>
        <taxon>Bacillati</taxon>
        <taxon>Actinomycetota</taxon>
        <taxon>Actinomycetes</taxon>
        <taxon>Micromonosporales</taxon>
        <taxon>Micromonosporaceae</taxon>
        <taxon>Rhizocola</taxon>
    </lineage>
</organism>
<evidence type="ECO:0000256" key="1">
    <source>
        <dbReference type="ARBA" id="ARBA00023015"/>
    </source>
</evidence>
<comment type="caution">
    <text evidence="5">The sequence shown here is derived from an EMBL/GenBank/DDBJ whole genome shotgun (WGS) entry which is preliminary data.</text>
</comment>
<dbReference type="AlphaFoldDB" id="A0A8J3Q3B5"/>
<dbReference type="Gene3D" id="1.10.10.10">
    <property type="entry name" value="Winged helix-like DNA-binding domain superfamily/Winged helix DNA-binding domain"/>
    <property type="match status" value="1"/>
</dbReference>
<gene>
    <name evidence="5" type="ORF">Rhe02_09480</name>
</gene>
<dbReference type="EMBL" id="BONY01000004">
    <property type="protein sequence ID" value="GIH02881.1"/>
    <property type="molecule type" value="Genomic_DNA"/>
</dbReference>
<dbReference type="PROSITE" id="PS50987">
    <property type="entry name" value="HTH_ARSR_2"/>
    <property type="match status" value="1"/>
</dbReference>
<dbReference type="RefSeq" id="WP_203906805.1">
    <property type="nucleotide sequence ID" value="NZ_BONY01000004.1"/>
</dbReference>
<evidence type="ECO:0000256" key="2">
    <source>
        <dbReference type="ARBA" id="ARBA00023125"/>
    </source>
</evidence>
<name>A0A8J3Q3B5_9ACTN</name>
<dbReference type="PANTHER" id="PTHR33154">
    <property type="entry name" value="TRANSCRIPTIONAL REGULATOR, ARSR FAMILY"/>
    <property type="match status" value="1"/>
</dbReference>
<keyword evidence="1" id="KW-0805">Transcription regulation</keyword>
<dbReference type="InterPro" id="IPR051081">
    <property type="entry name" value="HTH_MetalResp_TranReg"/>
</dbReference>
<evidence type="ECO:0000259" key="4">
    <source>
        <dbReference type="PROSITE" id="PS50987"/>
    </source>
</evidence>
<evidence type="ECO:0000313" key="5">
    <source>
        <dbReference type="EMBL" id="GIH02881.1"/>
    </source>
</evidence>
<protein>
    <recommendedName>
        <fullName evidence="4">HTH arsR-type domain-containing protein</fullName>
    </recommendedName>
</protein>
<evidence type="ECO:0000313" key="6">
    <source>
        <dbReference type="Proteomes" id="UP000612899"/>
    </source>
</evidence>
<dbReference type="GO" id="GO:0003677">
    <property type="term" value="F:DNA binding"/>
    <property type="evidence" value="ECO:0007669"/>
    <property type="project" value="UniProtKB-KW"/>
</dbReference>